<sequence length="43" mass="4959">MQKFIVTQPLTNTKLVKERTLYGLLKVGRVLDLKITKFAQDPL</sequence>
<accession>A0A382HQX8</accession>
<reference evidence="1" key="1">
    <citation type="submission" date="2018-05" db="EMBL/GenBank/DDBJ databases">
        <authorList>
            <person name="Lanie J.A."/>
            <person name="Ng W.-L."/>
            <person name="Kazmierczak K.M."/>
            <person name="Andrzejewski T.M."/>
            <person name="Davidsen T.M."/>
            <person name="Wayne K.J."/>
            <person name="Tettelin H."/>
            <person name="Glass J.I."/>
            <person name="Rusch D."/>
            <person name="Podicherti R."/>
            <person name="Tsui H.-C.T."/>
            <person name="Winkler M.E."/>
        </authorList>
    </citation>
    <scope>NUCLEOTIDE SEQUENCE</scope>
</reference>
<protein>
    <submittedName>
        <fullName evidence="1">Uncharacterized protein</fullName>
    </submittedName>
</protein>
<evidence type="ECO:0000313" key="1">
    <source>
        <dbReference type="EMBL" id="SVB89347.1"/>
    </source>
</evidence>
<dbReference type="AlphaFoldDB" id="A0A382HQX8"/>
<organism evidence="1">
    <name type="scientific">marine metagenome</name>
    <dbReference type="NCBI Taxonomy" id="408172"/>
    <lineage>
        <taxon>unclassified sequences</taxon>
        <taxon>metagenomes</taxon>
        <taxon>ecological metagenomes</taxon>
    </lineage>
</organism>
<proteinExistence type="predicted"/>
<name>A0A382HQX8_9ZZZZ</name>
<gene>
    <name evidence="1" type="ORF">METZ01_LOCUS242201</name>
</gene>
<dbReference type="EMBL" id="UINC01062582">
    <property type="protein sequence ID" value="SVB89347.1"/>
    <property type="molecule type" value="Genomic_DNA"/>
</dbReference>